<dbReference type="GO" id="GO:0005576">
    <property type="term" value="C:extracellular region"/>
    <property type="evidence" value="ECO:0007669"/>
    <property type="project" value="TreeGrafter"/>
</dbReference>
<dbReference type="InterPro" id="IPR038445">
    <property type="entry name" value="NCDase_C_sf"/>
</dbReference>
<evidence type="ECO:0000256" key="5">
    <source>
        <dbReference type="RuleBase" id="RU366019"/>
    </source>
</evidence>
<dbReference type="AlphaFoldDB" id="A0A5S3USJ7"/>
<feature type="domain" description="Neutral/alkaline non-lysosomal ceramidase N-terminal" evidence="6">
    <location>
        <begin position="49"/>
        <end position="553"/>
    </location>
</feature>
<keyword evidence="5" id="KW-0443">Lipid metabolism</keyword>
<dbReference type="Proteomes" id="UP000305729">
    <property type="component" value="Chromosome 2"/>
</dbReference>
<dbReference type="GO" id="GO:0017040">
    <property type="term" value="F:N-acylsphingosine amidohydrolase activity"/>
    <property type="evidence" value="ECO:0007669"/>
    <property type="project" value="UniProtKB-UniRule"/>
</dbReference>
<dbReference type="InterPro" id="IPR031331">
    <property type="entry name" value="NEUT/ALK_ceramidase_C"/>
</dbReference>
<dbReference type="GO" id="GO:0016020">
    <property type="term" value="C:membrane"/>
    <property type="evidence" value="ECO:0007669"/>
    <property type="project" value="GOC"/>
</dbReference>
<evidence type="ECO:0000259" key="6">
    <source>
        <dbReference type="Pfam" id="PF04734"/>
    </source>
</evidence>
<dbReference type="EMBL" id="CP045430">
    <property type="protein sequence ID" value="QPB85569.1"/>
    <property type="molecule type" value="Genomic_DNA"/>
</dbReference>
<keyword evidence="4" id="KW-0862">Zinc</keyword>
<dbReference type="Pfam" id="PF17048">
    <property type="entry name" value="Ceramidse_alk_C"/>
    <property type="match status" value="1"/>
</dbReference>
<evidence type="ECO:0000259" key="7">
    <source>
        <dbReference type="Pfam" id="PF17048"/>
    </source>
</evidence>
<name>A0A5S3USJ7_9GAMM</name>
<feature type="binding site" evidence="4">
    <location>
        <position position="142"/>
    </location>
    <ligand>
        <name>Zn(2+)</name>
        <dbReference type="ChEBI" id="CHEBI:29105"/>
    </ligand>
</feature>
<dbReference type="GO" id="GO:0046872">
    <property type="term" value="F:metal ion binding"/>
    <property type="evidence" value="ECO:0007669"/>
    <property type="project" value="UniProtKB-KW"/>
</dbReference>
<feature type="binding site" evidence="4">
    <location>
        <position position="487"/>
    </location>
    <ligand>
        <name>Zn(2+)</name>
        <dbReference type="ChEBI" id="CHEBI:29105"/>
    </ligand>
</feature>
<gene>
    <name evidence="8" type="ORF">CWC22_021405</name>
</gene>
<dbReference type="GO" id="GO:0046512">
    <property type="term" value="P:sphingosine biosynthetic process"/>
    <property type="evidence" value="ECO:0007669"/>
    <property type="project" value="TreeGrafter"/>
</dbReference>
<dbReference type="Pfam" id="PF04734">
    <property type="entry name" value="Ceramidase_alk"/>
    <property type="match status" value="1"/>
</dbReference>
<feature type="active site" description="Nucleophile" evidence="3">
    <location>
        <position position="299"/>
    </location>
</feature>
<evidence type="ECO:0000256" key="2">
    <source>
        <dbReference type="ARBA" id="ARBA00022801"/>
    </source>
</evidence>
<organism evidence="8 9">
    <name type="scientific">Pseudoalteromonas rubra</name>
    <dbReference type="NCBI Taxonomy" id="43658"/>
    <lineage>
        <taxon>Bacteria</taxon>
        <taxon>Pseudomonadati</taxon>
        <taxon>Pseudomonadota</taxon>
        <taxon>Gammaproteobacteria</taxon>
        <taxon>Alteromonadales</taxon>
        <taxon>Pseudoalteromonadaceae</taxon>
        <taxon>Pseudoalteromonas</taxon>
    </lineage>
</organism>
<evidence type="ECO:0000256" key="4">
    <source>
        <dbReference type="PIRSR" id="PIRSR606823-2"/>
    </source>
</evidence>
<dbReference type="GO" id="GO:0042759">
    <property type="term" value="P:long-chain fatty acid biosynthetic process"/>
    <property type="evidence" value="ECO:0007669"/>
    <property type="project" value="TreeGrafter"/>
</dbReference>
<dbReference type="PANTHER" id="PTHR12670">
    <property type="entry name" value="CERAMIDASE"/>
    <property type="match status" value="1"/>
</dbReference>
<evidence type="ECO:0000313" key="9">
    <source>
        <dbReference type="Proteomes" id="UP000305729"/>
    </source>
</evidence>
<dbReference type="InterPro" id="IPR006823">
    <property type="entry name" value="Ceramidase_alk"/>
</dbReference>
<dbReference type="Gene3D" id="2.60.40.2300">
    <property type="entry name" value="Neutral/alkaline non-lysosomal ceramidase, C-terminal domain"/>
    <property type="match status" value="1"/>
</dbReference>
<sequence>MNENSHAAWYGWGIRMTTLHARYKAWLIKFSGLALLLVSLGIKANSDWIIGSGIYDITGPAADRGMVGYGDVGQTTKGIHTRLWSRAFVIGKPNSNQLVTFVSADLQSITQGVHQGVLKKIASDPLIAPFFNQNNVMLSATHVHVGPGGYDHNIMLNMSALGYDEDNYNTIVNGIYLSIRNAYLNRGVGSIHINQGELSGAAVNRNLTAYNQNPDADDYDTQINQTMTLLKLVKSNDQEIGMINWFGVHNVSSNQNQRLITGDNKGVAAQLFEKHKGANWPLSGQFVAAFANSEEGDVSPNVCGPEDGCAGKGNNEANVALSANKQYNKALSLYNNATDALSGALDVRFQYVKLPGLNVLGQYTGNGNQRLCEGAIGFSMTAGATYDGPSGQSGVFEGMTQDNEGASWDRSTVIGAVGGAFKFINDFAGLLGFDKNVLGSKTHEACQYPKPTFLPTQLGSGAHLYTDTLPFQLFQIGNMALVGIPGEMTTMAARRLRSDLQAALAPRGITTVVFAGLANAYGGYITTKEEYQIQYYEGAHTLFGQYSLAAYRQIFSGLAKALVQDDNLNTGPSPLDWSNKQKVYAIGVVYDDKRLWESFGQTWSDANSSYVRGNTVKVKFRSGHPQNNFKTMSSFMEVQRYENGGWSTVLTDNDLSTKFTWIRDTAADCMACSFAQLEWTINPDMPRGTYRIKHTGHWKSGWGGKIRSYSGQSRSFTVN</sequence>
<evidence type="ECO:0000256" key="3">
    <source>
        <dbReference type="PIRSR" id="PIRSR606823-1"/>
    </source>
</evidence>
<dbReference type="EC" id="3.5.1.23" evidence="5"/>
<feature type="domain" description="Neutral/alkaline non-lysosomal ceramidase C-terminal" evidence="7">
    <location>
        <begin position="555"/>
        <end position="718"/>
    </location>
</feature>
<protein>
    <recommendedName>
        <fullName evidence="5">Neutral ceramidase</fullName>
        <ecNumber evidence="5">3.5.1.23</ecNumber>
    </recommendedName>
</protein>
<comment type="cofactor">
    <cofactor evidence="4">
        <name>Zn(2+)</name>
        <dbReference type="ChEBI" id="CHEBI:29105"/>
    </cofactor>
    <text evidence="4">Binds 1 zinc ion per subunit.</text>
</comment>
<accession>A0A5S3USJ7</accession>
<comment type="catalytic activity">
    <reaction evidence="5">
        <text>an N-acylsphing-4-enine + H2O = sphing-4-enine + a fatty acid</text>
        <dbReference type="Rhea" id="RHEA:20856"/>
        <dbReference type="ChEBI" id="CHEBI:15377"/>
        <dbReference type="ChEBI" id="CHEBI:28868"/>
        <dbReference type="ChEBI" id="CHEBI:52639"/>
        <dbReference type="ChEBI" id="CHEBI:57756"/>
        <dbReference type="EC" id="3.5.1.23"/>
    </reaction>
</comment>
<dbReference type="GO" id="GO:0046514">
    <property type="term" value="P:ceramide catabolic process"/>
    <property type="evidence" value="ECO:0007669"/>
    <property type="project" value="InterPro"/>
</dbReference>
<keyword evidence="2 5" id="KW-0378">Hydrolase</keyword>
<comment type="similarity">
    <text evidence="1 5">Belongs to the neutral ceramidase family.</text>
</comment>
<evidence type="ECO:0000313" key="8">
    <source>
        <dbReference type="EMBL" id="QPB85569.1"/>
    </source>
</evidence>
<feature type="binding site" evidence="4">
    <location>
        <position position="249"/>
    </location>
    <ligand>
        <name>Zn(2+)</name>
        <dbReference type="ChEBI" id="CHEBI:29105"/>
    </ligand>
</feature>
<keyword evidence="4" id="KW-0479">Metal-binding</keyword>
<evidence type="ECO:0000256" key="1">
    <source>
        <dbReference type="ARBA" id="ARBA00009835"/>
    </source>
</evidence>
<proteinExistence type="inferred from homology"/>
<dbReference type="PANTHER" id="PTHR12670:SF1">
    <property type="entry name" value="NEUTRAL CERAMIDASE"/>
    <property type="match status" value="1"/>
</dbReference>
<keyword evidence="5" id="KW-0746">Sphingolipid metabolism</keyword>
<reference evidence="8 9" key="1">
    <citation type="submission" date="2019-10" db="EMBL/GenBank/DDBJ databases">
        <title>Pseudoalteromonas rubra S4059.</title>
        <authorList>
            <person name="Paulsen S."/>
            <person name="Wang X."/>
        </authorList>
    </citation>
    <scope>NUCLEOTIDE SEQUENCE [LARGE SCALE GENOMIC DNA]</scope>
    <source>
        <strain evidence="8 9">S4059</strain>
    </source>
</reference>
<feature type="binding site" evidence="4">
    <location>
        <position position="524"/>
    </location>
    <ligand>
        <name>Zn(2+)</name>
        <dbReference type="ChEBI" id="CHEBI:29105"/>
    </ligand>
</feature>
<dbReference type="InterPro" id="IPR031329">
    <property type="entry name" value="NEUT/ALK_ceramidase_N"/>
</dbReference>